<proteinExistence type="predicted"/>
<dbReference type="Pfam" id="PF08543">
    <property type="entry name" value="Phos_pyr_kin"/>
    <property type="match status" value="1"/>
</dbReference>
<keyword evidence="4" id="KW-0418">Kinase</keyword>
<evidence type="ECO:0000256" key="2">
    <source>
        <dbReference type="ARBA" id="ARBA00012135"/>
    </source>
</evidence>
<dbReference type="EC" id="2.7.1.49" evidence="2"/>
<dbReference type="GO" id="GO:0008972">
    <property type="term" value="F:phosphomethylpyrimidine kinase activity"/>
    <property type="evidence" value="ECO:0007669"/>
    <property type="project" value="InterPro"/>
</dbReference>
<organism evidence="4 5">
    <name type="scientific">Gilvimarinus xylanilyticus</name>
    <dbReference type="NCBI Taxonomy" id="2944139"/>
    <lineage>
        <taxon>Bacteria</taxon>
        <taxon>Pseudomonadati</taxon>
        <taxon>Pseudomonadota</taxon>
        <taxon>Gammaproteobacteria</taxon>
        <taxon>Cellvibrionales</taxon>
        <taxon>Cellvibrionaceae</taxon>
        <taxon>Gilvimarinus</taxon>
    </lineage>
</organism>
<dbReference type="InterPro" id="IPR029056">
    <property type="entry name" value="Ribokinase-like"/>
</dbReference>
<evidence type="ECO:0000256" key="1">
    <source>
        <dbReference type="ARBA" id="ARBA00004948"/>
    </source>
</evidence>
<keyword evidence="4" id="KW-0808">Transferase</keyword>
<dbReference type="GO" id="GO:0009228">
    <property type="term" value="P:thiamine biosynthetic process"/>
    <property type="evidence" value="ECO:0007669"/>
    <property type="project" value="InterPro"/>
</dbReference>
<keyword evidence="5" id="KW-1185">Reference proteome</keyword>
<dbReference type="GO" id="GO:0008902">
    <property type="term" value="F:hydroxymethylpyrimidine kinase activity"/>
    <property type="evidence" value="ECO:0007669"/>
    <property type="project" value="UniProtKB-EC"/>
</dbReference>
<evidence type="ECO:0000313" key="5">
    <source>
        <dbReference type="Proteomes" id="UP001139319"/>
    </source>
</evidence>
<name>A0A9X2KTX9_9GAMM</name>
<sequence length="272" mass="29470">MRELIDTKPAVLSLSSHDPSGCTGIQADIETSLSLGVHCCALATVWCARDTRRLLAMQPCDTGFFIEQARSILEDIPVAAIKLGHFSQVAQIEAVHSILQDYPQIPVVLDPVLQLSIQSGEELAPTASEPLIQALLELLLPLATIVTPDSDEAAQLAHQADCVDACGRELLNRGAEAVLITGAKRTPKTLENRLYQLGHPARLFSWERLNISSCGAGATLSASVCAYLAHGLLLSEAVQQAQRFTWNSLQHSYRVGMGHSAPDRLFWASKKQ</sequence>
<reference evidence="4" key="1">
    <citation type="submission" date="2022-05" db="EMBL/GenBank/DDBJ databases">
        <authorList>
            <person name="Sun H.-N."/>
        </authorList>
    </citation>
    <scope>NUCLEOTIDE SEQUENCE</scope>
    <source>
        <strain evidence="4">HB14</strain>
    </source>
</reference>
<dbReference type="InterPro" id="IPR004399">
    <property type="entry name" value="HMP/HMP-P_kinase_dom"/>
</dbReference>
<dbReference type="CDD" id="cd01169">
    <property type="entry name" value="HMPP_kinase"/>
    <property type="match status" value="1"/>
</dbReference>
<comment type="pathway">
    <text evidence="1">Cofactor biosynthesis; thiamine diphosphate biosynthesis.</text>
</comment>
<dbReference type="SUPFAM" id="SSF53613">
    <property type="entry name" value="Ribokinase-like"/>
    <property type="match status" value="1"/>
</dbReference>
<gene>
    <name evidence="4" type="ORF">M6D89_10665</name>
</gene>
<accession>A0A9X2KTX9</accession>
<feature type="domain" description="Pyridoxamine kinase/Phosphomethylpyrimidine kinase" evidence="3">
    <location>
        <begin position="18"/>
        <end position="260"/>
    </location>
</feature>
<dbReference type="PANTHER" id="PTHR20858">
    <property type="entry name" value="PHOSPHOMETHYLPYRIMIDINE KINASE"/>
    <property type="match status" value="1"/>
</dbReference>
<reference evidence="4" key="2">
    <citation type="submission" date="2023-01" db="EMBL/GenBank/DDBJ databases">
        <title>Gilvimarinus xylanilyticus HB14 isolated from Caulerpa lentillifera aquaculture base in Hainan, China.</title>
        <authorList>
            <person name="Zhang Y.-J."/>
        </authorList>
    </citation>
    <scope>NUCLEOTIDE SEQUENCE</scope>
    <source>
        <strain evidence="4">HB14</strain>
    </source>
</reference>
<protein>
    <recommendedName>
        <fullName evidence="2">hydroxymethylpyrimidine kinase</fullName>
        <ecNumber evidence="2">2.7.1.49</ecNumber>
    </recommendedName>
</protein>
<dbReference type="EMBL" id="JAMFTH010000003">
    <property type="protein sequence ID" value="MCP8899759.1"/>
    <property type="molecule type" value="Genomic_DNA"/>
</dbReference>
<dbReference type="AlphaFoldDB" id="A0A9X2KTX9"/>
<comment type="caution">
    <text evidence="4">The sequence shown here is derived from an EMBL/GenBank/DDBJ whole genome shotgun (WGS) entry which is preliminary data.</text>
</comment>
<dbReference type="GO" id="GO:0005829">
    <property type="term" value="C:cytosol"/>
    <property type="evidence" value="ECO:0007669"/>
    <property type="project" value="TreeGrafter"/>
</dbReference>
<evidence type="ECO:0000313" key="4">
    <source>
        <dbReference type="EMBL" id="MCP8899759.1"/>
    </source>
</evidence>
<dbReference type="Gene3D" id="3.40.1190.20">
    <property type="match status" value="1"/>
</dbReference>
<evidence type="ECO:0000259" key="3">
    <source>
        <dbReference type="Pfam" id="PF08543"/>
    </source>
</evidence>
<dbReference type="InterPro" id="IPR013749">
    <property type="entry name" value="PM/HMP-P_kinase-1"/>
</dbReference>
<dbReference type="PANTHER" id="PTHR20858:SF17">
    <property type="entry name" value="HYDROXYMETHYLPYRIMIDINE_PHOSPHOMETHYLPYRIMIDINE KINASE THI20-RELATED"/>
    <property type="match status" value="1"/>
</dbReference>
<dbReference type="Proteomes" id="UP001139319">
    <property type="component" value="Unassembled WGS sequence"/>
</dbReference>
<dbReference type="RefSeq" id="WP_253968057.1">
    <property type="nucleotide sequence ID" value="NZ_JAMFTH010000003.1"/>
</dbReference>